<proteinExistence type="predicted"/>
<dbReference type="RefSeq" id="WP_150027536.1">
    <property type="nucleotide sequence ID" value="NZ_CACRUA010000081.1"/>
</dbReference>
<dbReference type="GeneID" id="57968463"/>
<dbReference type="InterPro" id="IPR027417">
    <property type="entry name" value="P-loop_NTPase"/>
</dbReference>
<evidence type="ECO:0008006" key="3">
    <source>
        <dbReference type="Google" id="ProtNLM"/>
    </source>
</evidence>
<dbReference type="Proteomes" id="UP001300871">
    <property type="component" value="Unassembled WGS sequence"/>
</dbReference>
<accession>A0AAW6AND1</accession>
<sequence length="518" mass="59913">MNNLQFIKKLYNGKNCYSDSLTKEELELLRITSGVDQIVKKMIYDNKIIFLTGNPGDGKTYIIRTLEEELLLKNIYIQTDMNEVTEEQLESIVKHISNCFHNFKGCIIAANEFPFFKLIRVVKRIDTALYDELISVKRHVIMYGYPSIDLHRICIIDLNERNLLDKDRSIIKPIIEKFINLLKESIGLNAALDYNINALKNELVIEQLLKLFNLVSMSGEHFAIRDILGTISYMLISSAFDDETHYYYDAIFTGDNDLMAALSYFDPILLSIPSLDEQLWNGEKKDGWLLSVPERWPWELTTESVEDATALFKSLKRKFYFENIYAKELSALQPADYTECVKIFTGIKNKNEMRRTCSMLVNSMNRLFLSTDEEKERLRIWTTHSYDLSREVGAAVSTKYIDTSDLVLDYPEPITWLKELEYAPRYLIMKLKDSEDPKLEIDIDLLRSLIGIKNGYPGSLLSGRYEQAVSQFAQELALTSAARDYGNGEILIANRRDGSLNKIVIEDNKYRFREGGEY</sequence>
<reference evidence="1" key="1">
    <citation type="submission" date="2023-01" db="EMBL/GenBank/DDBJ databases">
        <title>Human gut microbiome strain richness.</title>
        <authorList>
            <person name="Chen-Liaw A."/>
        </authorList>
    </citation>
    <scope>NUCLEOTIDE SEQUENCE</scope>
    <source>
        <strain evidence="1">B1_m1001713B170214d0_201011</strain>
    </source>
</reference>
<protein>
    <recommendedName>
        <fullName evidence="3">ATP-binding protein</fullName>
    </recommendedName>
</protein>
<gene>
    <name evidence="1" type="ORF">PM006_00645</name>
</gene>
<comment type="caution">
    <text evidence="1">The sequence shown here is derived from an EMBL/GenBank/DDBJ whole genome shotgun (WGS) entry which is preliminary data.</text>
</comment>
<dbReference type="SUPFAM" id="SSF52540">
    <property type="entry name" value="P-loop containing nucleoside triphosphate hydrolases"/>
    <property type="match status" value="1"/>
</dbReference>
<name>A0AAW6AND1_CLOSY</name>
<dbReference type="AlphaFoldDB" id="A0AAW6AND1"/>
<evidence type="ECO:0000313" key="2">
    <source>
        <dbReference type="Proteomes" id="UP001300871"/>
    </source>
</evidence>
<organism evidence="1 2">
    <name type="scientific">Clostridium symbiosum</name>
    <name type="common">Bacteroides symbiosus</name>
    <dbReference type="NCBI Taxonomy" id="1512"/>
    <lineage>
        <taxon>Bacteria</taxon>
        <taxon>Bacillati</taxon>
        <taxon>Bacillota</taxon>
        <taxon>Clostridia</taxon>
        <taxon>Lachnospirales</taxon>
        <taxon>Lachnospiraceae</taxon>
        <taxon>Otoolea</taxon>
    </lineage>
</organism>
<evidence type="ECO:0000313" key="1">
    <source>
        <dbReference type="EMBL" id="MDB1998713.1"/>
    </source>
</evidence>
<dbReference type="EMBL" id="JAQLGM010000001">
    <property type="protein sequence ID" value="MDB1998713.1"/>
    <property type="molecule type" value="Genomic_DNA"/>
</dbReference>